<feature type="region of interest" description="Disordered" evidence="1">
    <location>
        <begin position="201"/>
        <end position="229"/>
    </location>
</feature>
<name>A0A7J0DL36_9ERIC</name>
<gene>
    <name evidence="3" type="ORF">Acr_00g0052490</name>
</gene>
<evidence type="ECO:0000256" key="1">
    <source>
        <dbReference type="SAM" id="MobiDB-lite"/>
    </source>
</evidence>
<feature type="region of interest" description="Disordered" evidence="1">
    <location>
        <begin position="147"/>
        <end position="172"/>
    </location>
</feature>
<dbReference type="OrthoDB" id="1833429at2759"/>
<protein>
    <recommendedName>
        <fullName evidence="2">Putative plant transposon protein domain-containing protein</fullName>
    </recommendedName>
</protein>
<dbReference type="EMBL" id="BJWL01000283">
    <property type="protein sequence ID" value="GFS37530.1"/>
    <property type="molecule type" value="Genomic_DNA"/>
</dbReference>
<evidence type="ECO:0000259" key="2">
    <source>
        <dbReference type="Pfam" id="PF20167"/>
    </source>
</evidence>
<organism evidence="3 4">
    <name type="scientific">Actinidia rufa</name>
    <dbReference type="NCBI Taxonomy" id="165716"/>
    <lineage>
        <taxon>Eukaryota</taxon>
        <taxon>Viridiplantae</taxon>
        <taxon>Streptophyta</taxon>
        <taxon>Embryophyta</taxon>
        <taxon>Tracheophyta</taxon>
        <taxon>Spermatophyta</taxon>
        <taxon>Magnoliopsida</taxon>
        <taxon>eudicotyledons</taxon>
        <taxon>Gunneridae</taxon>
        <taxon>Pentapetalae</taxon>
        <taxon>asterids</taxon>
        <taxon>Ericales</taxon>
        <taxon>Actinidiaceae</taxon>
        <taxon>Actinidia</taxon>
    </lineage>
</organism>
<dbReference type="Proteomes" id="UP000585474">
    <property type="component" value="Unassembled WGS sequence"/>
</dbReference>
<evidence type="ECO:0000313" key="3">
    <source>
        <dbReference type="EMBL" id="GFS37530.1"/>
    </source>
</evidence>
<keyword evidence="4" id="KW-1185">Reference proteome</keyword>
<dbReference type="AlphaFoldDB" id="A0A7J0DL36"/>
<dbReference type="InterPro" id="IPR046796">
    <property type="entry name" value="Transposase_32_dom"/>
</dbReference>
<accession>A0A7J0DL36</accession>
<proteinExistence type="predicted"/>
<comment type="caution">
    <text evidence="3">The sequence shown here is derived from an EMBL/GenBank/DDBJ whole genome shotgun (WGS) entry which is preliminary data.</text>
</comment>
<reference evidence="4" key="1">
    <citation type="submission" date="2019-07" db="EMBL/GenBank/DDBJ databases">
        <title>De Novo Assembly of kiwifruit Actinidia rufa.</title>
        <authorList>
            <person name="Sugita-Konishi S."/>
            <person name="Sato K."/>
            <person name="Mori E."/>
            <person name="Abe Y."/>
            <person name="Kisaki G."/>
            <person name="Hamano K."/>
            <person name="Suezawa K."/>
            <person name="Otani M."/>
            <person name="Fukuda T."/>
            <person name="Manabe T."/>
            <person name="Gomi K."/>
            <person name="Tabuchi M."/>
            <person name="Akimitsu K."/>
            <person name="Kataoka I."/>
        </authorList>
    </citation>
    <scope>NUCLEOTIDE SEQUENCE [LARGE SCALE GENOMIC DNA]</scope>
    <source>
        <strain evidence="4">cv. Fuchu</strain>
    </source>
</reference>
<dbReference type="Pfam" id="PF20167">
    <property type="entry name" value="Transposase_32"/>
    <property type="match status" value="1"/>
</dbReference>
<feature type="domain" description="Putative plant transposon protein" evidence="2">
    <location>
        <begin position="14"/>
        <end position="118"/>
    </location>
</feature>
<feature type="compositionally biased region" description="Acidic residues" evidence="1">
    <location>
        <begin position="207"/>
        <end position="229"/>
    </location>
</feature>
<sequence length="229" mass="25916">MLNILKSNYSSLPEADYAQAIYENPREFQAGRKFVLGEFKPGYKLMTKIIHYNISPTRSEKELNLADAEFLYVMMNSFVIDIADYILMEMVTFKEKAMRRANLPFVAMVTSLCASAGVHFGRDIITPPPVGPITLASIHKSKAMSCGSKPDPVPANIDIASTSTEPPKQKKKSWNTAIMNFMKKLDRKLDFCIKVAEQQSGTKYVEEESDEEKDEEKENDDEEESSKYS</sequence>
<evidence type="ECO:0000313" key="4">
    <source>
        <dbReference type="Proteomes" id="UP000585474"/>
    </source>
</evidence>